<sequence>MHSAPAVSYPVGRCRFQGFVLAGLLVTGACALVAWAVQSEASGARQLGAALLWLLCALIAVRSWLRSPSGLLTWDGQLWHWAGSGEPHPVALCMTFDSQTTLLLHLQAAHAPSIWVWLEQRAAPLRWLACRRAVFGPKPPATAADSAGVAP</sequence>
<reference evidence="2 3" key="1">
    <citation type="submission" date="2017-01" db="EMBL/GenBank/DDBJ databases">
        <title>Novel large sulfur bacteria in the metagenomes of groundwater-fed chemosynthetic microbial mats in the Lake Huron basin.</title>
        <authorList>
            <person name="Sharrar A.M."/>
            <person name="Flood B.E."/>
            <person name="Bailey J.V."/>
            <person name="Jones D.S."/>
            <person name="Biddanda B."/>
            <person name="Ruberg S.A."/>
            <person name="Marcus D.N."/>
            <person name="Dick G.J."/>
        </authorList>
    </citation>
    <scope>NUCLEOTIDE SEQUENCE [LARGE SCALE GENOMIC DNA]</scope>
    <source>
        <strain evidence="2">A7</strain>
    </source>
</reference>
<evidence type="ECO:0000313" key="2">
    <source>
        <dbReference type="EMBL" id="OQW89745.1"/>
    </source>
</evidence>
<keyword evidence="1" id="KW-0472">Membrane</keyword>
<organism evidence="2 3">
    <name type="scientific">Rhodoferax ferrireducens</name>
    <dbReference type="NCBI Taxonomy" id="192843"/>
    <lineage>
        <taxon>Bacteria</taxon>
        <taxon>Pseudomonadati</taxon>
        <taxon>Pseudomonadota</taxon>
        <taxon>Betaproteobacteria</taxon>
        <taxon>Burkholderiales</taxon>
        <taxon>Comamonadaceae</taxon>
        <taxon>Rhodoferax</taxon>
    </lineage>
</organism>
<dbReference type="AlphaFoldDB" id="A0A1W9KYH5"/>
<evidence type="ECO:0000313" key="3">
    <source>
        <dbReference type="Proteomes" id="UP000192505"/>
    </source>
</evidence>
<dbReference type="Proteomes" id="UP000192505">
    <property type="component" value="Unassembled WGS sequence"/>
</dbReference>
<keyword evidence="1" id="KW-0812">Transmembrane</keyword>
<accession>A0A1W9KYH5</accession>
<gene>
    <name evidence="2" type="ORF">BWK72_00355</name>
</gene>
<feature type="transmembrane region" description="Helical" evidence="1">
    <location>
        <begin position="18"/>
        <end position="37"/>
    </location>
</feature>
<dbReference type="EMBL" id="MTEI01000001">
    <property type="protein sequence ID" value="OQW89745.1"/>
    <property type="molecule type" value="Genomic_DNA"/>
</dbReference>
<evidence type="ECO:0000256" key="1">
    <source>
        <dbReference type="SAM" id="Phobius"/>
    </source>
</evidence>
<proteinExistence type="predicted"/>
<protein>
    <recommendedName>
        <fullName evidence="4">Toxin CptA</fullName>
    </recommendedName>
</protein>
<evidence type="ECO:0008006" key="4">
    <source>
        <dbReference type="Google" id="ProtNLM"/>
    </source>
</evidence>
<keyword evidence="1" id="KW-1133">Transmembrane helix</keyword>
<name>A0A1W9KYH5_9BURK</name>
<comment type="caution">
    <text evidence="2">The sequence shown here is derived from an EMBL/GenBank/DDBJ whole genome shotgun (WGS) entry which is preliminary data.</text>
</comment>